<dbReference type="GO" id="GO:0043622">
    <property type="term" value="P:cortical microtubule organization"/>
    <property type="evidence" value="ECO:0007669"/>
    <property type="project" value="TreeGrafter"/>
</dbReference>
<name>J3M5X8_ORYBR</name>
<dbReference type="AlphaFoldDB" id="J3M5X8"/>
<feature type="region of interest" description="Disordered" evidence="1">
    <location>
        <begin position="1"/>
        <end position="36"/>
    </location>
</feature>
<dbReference type="HOGENOM" id="CLU_1006790_0_0_1"/>
<feature type="region of interest" description="Disordered" evidence="1">
    <location>
        <begin position="59"/>
        <end position="277"/>
    </location>
</feature>
<accession>J3M5X8</accession>
<feature type="compositionally biased region" description="Low complexity" evidence="1">
    <location>
        <begin position="196"/>
        <end position="238"/>
    </location>
</feature>
<reference evidence="2" key="1">
    <citation type="journal article" date="2013" name="Nat. Commun.">
        <title>Whole-genome sequencing of Oryza brachyantha reveals mechanisms underlying Oryza genome evolution.</title>
        <authorList>
            <person name="Chen J."/>
            <person name="Huang Q."/>
            <person name="Gao D."/>
            <person name="Wang J."/>
            <person name="Lang Y."/>
            <person name="Liu T."/>
            <person name="Li B."/>
            <person name="Bai Z."/>
            <person name="Luis Goicoechea J."/>
            <person name="Liang C."/>
            <person name="Chen C."/>
            <person name="Zhang W."/>
            <person name="Sun S."/>
            <person name="Liao Y."/>
            <person name="Zhang X."/>
            <person name="Yang L."/>
            <person name="Song C."/>
            <person name="Wang M."/>
            <person name="Shi J."/>
            <person name="Liu G."/>
            <person name="Liu J."/>
            <person name="Zhou H."/>
            <person name="Zhou W."/>
            <person name="Yu Q."/>
            <person name="An N."/>
            <person name="Chen Y."/>
            <person name="Cai Q."/>
            <person name="Wang B."/>
            <person name="Liu B."/>
            <person name="Min J."/>
            <person name="Huang Y."/>
            <person name="Wu H."/>
            <person name="Li Z."/>
            <person name="Zhang Y."/>
            <person name="Yin Y."/>
            <person name="Song W."/>
            <person name="Jiang J."/>
            <person name="Jackson S.A."/>
            <person name="Wing R.A."/>
            <person name="Wang J."/>
            <person name="Chen M."/>
        </authorList>
    </citation>
    <scope>NUCLEOTIDE SEQUENCE [LARGE SCALE GENOMIC DNA]</scope>
    <source>
        <strain evidence="2">cv. IRGC 101232</strain>
    </source>
</reference>
<reference evidence="2" key="2">
    <citation type="submission" date="2013-04" db="UniProtKB">
        <authorList>
            <consortium name="EnsemblPlants"/>
        </authorList>
    </citation>
    <scope>IDENTIFICATION</scope>
</reference>
<dbReference type="eggNOG" id="ENOG502R60C">
    <property type="taxonomic scope" value="Eukaryota"/>
</dbReference>
<evidence type="ECO:0000313" key="2">
    <source>
        <dbReference type="EnsemblPlants" id="OB05G20020.1"/>
    </source>
</evidence>
<sequence length="277" mass="28053">MMKLHWDPHPGTTKKKPSPSASASASSPSSSSTSAVAKLLMRWRGRSAAAKDESIEFFSTLRNGEPDRGASDHAGRGGAPEGRGKATSAAVSGAGAGDGDGEQLLSTGKGKHDYDWLLTPPATPLWSPATSAAAGDRVAAEAPSRLGRASSASYAKGNSRLPPTGRENGIPASRLARSTSASTASQLSGRPSYGRTLSSASVSSLNTVSNASVSSTPRGSSSATSPRTPATARSAPAARSRHRDRTQALHVFGSVAAGNPNASLASRSRHPSTAAPT</sequence>
<dbReference type="STRING" id="4533.J3M5X8"/>
<dbReference type="PANTHER" id="PTHR31949">
    <property type="entry name" value="GASTRIC MUCIN-LIKE PROTEIN"/>
    <property type="match status" value="1"/>
</dbReference>
<organism evidence="2">
    <name type="scientific">Oryza brachyantha</name>
    <name type="common">malo sina</name>
    <dbReference type="NCBI Taxonomy" id="4533"/>
    <lineage>
        <taxon>Eukaryota</taxon>
        <taxon>Viridiplantae</taxon>
        <taxon>Streptophyta</taxon>
        <taxon>Embryophyta</taxon>
        <taxon>Tracheophyta</taxon>
        <taxon>Spermatophyta</taxon>
        <taxon>Magnoliopsida</taxon>
        <taxon>Liliopsida</taxon>
        <taxon>Poales</taxon>
        <taxon>Poaceae</taxon>
        <taxon>BOP clade</taxon>
        <taxon>Oryzoideae</taxon>
        <taxon>Oryzeae</taxon>
        <taxon>Oryzinae</taxon>
        <taxon>Oryza</taxon>
    </lineage>
</organism>
<keyword evidence="3" id="KW-1185">Reference proteome</keyword>
<evidence type="ECO:0000313" key="3">
    <source>
        <dbReference type="Proteomes" id="UP000006038"/>
    </source>
</evidence>
<dbReference type="PANTHER" id="PTHR31949:SF21">
    <property type="entry name" value="OS05G0316300 PROTEIN"/>
    <property type="match status" value="1"/>
</dbReference>
<feature type="compositionally biased region" description="Low complexity" evidence="1">
    <location>
        <begin position="18"/>
        <end position="34"/>
    </location>
</feature>
<dbReference type="Gramene" id="OB05G20020.1">
    <property type="protein sequence ID" value="OB05G20020.1"/>
    <property type="gene ID" value="OB05G20020"/>
</dbReference>
<dbReference type="OMA" id="PPTGREN"/>
<dbReference type="EnsemblPlants" id="OB05G20020.1">
    <property type="protein sequence ID" value="OB05G20020.1"/>
    <property type="gene ID" value="OB05G20020"/>
</dbReference>
<protein>
    <submittedName>
        <fullName evidence="2">Uncharacterized protein</fullName>
    </submittedName>
</protein>
<feature type="compositionally biased region" description="Basic and acidic residues" evidence="1">
    <location>
        <begin position="64"/>
        <end position="75"/>
    </location>
</feature>
<evidence type="ECO:0000256" key="1">
    <source>
        <dbReference type="SAM" id="MobiDB-lite"/>
    </source>
</evidence>
<proteinExistence type="predicted"/>
<dbReference type="GO" id="GO:0055028">
    <property type="term" value="C:cortical microtubule"/>
    <property type="evidence" value="ECO:0007669"/>
    <property type="project" value="TreeGrafter"/>
</dbReference>
<dbReference type="Proteomes" id="UP000006038">
    <property type="component" value="Chromosome 5"/>
</dbReference>
<feature type="compositionally biased region" description="Low complexity" evidence="1">
    <location>
        <begin position="172"/>
        <end position="188"/>
    </location>
</feature>